<dbReference type="EMBL" id="CP091512">
    <property type="protein sequence ID" value="UOO92541.1"/>
    <property type="molecule type" value="Genomic_DNA"/>
</dbReference>
<reference evidence="2" key="2">
    <citation type="journal article" date="2022" name="Res Sq">
        <title>Evolution of multicellular longitudinally dividing oral cavity symbionts (Neisseriaceae).</title>
        <authorList>
            <person name="Nyongesa S."/>
            <person name="Weber P."/>
            <person name="Bernet E."/>
            <person name="Pullido F."/>
            <person name="Nieckarz M."/>
            <person name="Delaby M."/>
            <person name="Nieves C."/>
            <person name="Viehboeck T."/>
            <person name="Krause N."/>
            <person name="Rivera-Millot A."/>
            <person name="Nakamura A."/>
            <person name="Vischer N."/>
            <person name="VanNieuwenhze M."/>
            <person name="Brun Y."/>
            <person name="Cava F."/>
            <person name="Bulgheresi S."/>
            <person name="Veyrier F."/>
        </authorList>
    </citation>
    <scope>NUCLEOTIDE SEQUENCE</scope>
    <source>
        <strain evidence="2">SAG 1488-6</strain>
    </source>
</reference>
<dbReference type="InterPro" id="IPR029044">
    <property type="entry name" value="Nucleotide-diphossugar_trans"/>
</dbReference>
<dbReference type="RefSeq" id="WP_019957881.1">
    <property type="nucleotide sequence ID" value="NZ_CP091512.1"/>
</dbReference>
<name>A0ABY4EB64_VITST</name>
<gene>
    <name evidence="2" type="ORF">LVJ81_00375</name>
</gene>
<feature type="compositionally biased region" description="Basic and acidic residues" evidence="1">
    <location>
        <begin position="298"/>
        <end position="307"/>
    </location>
</feature>
<accession>A0ABY4EB64</accession>
<protein>
    <submittedName>
        <fullName evidence="2">Glycosyl transferase</fullName>
    </submittedName>
</protein>
<dbReference type="Gene3D" id="3.90.550.10">
    <property type="entry name" value="Spore Coat Polysaccharide Biosynthesis Protein SpsA, Chain A"/>
    <property type="match status" value="1"/>
</dbReference>
<dbReference type="Proteomes" id="UP000832034">
    <property type="component" value="Chromosome"/>
</dbReference>
<sequence>MEQEAIKVFVGCDPNNCDLEQMMVLDYSIRKHTKHDVEIVWMQLSHDENSAWFSNPKQQQGWHTEKWATPFSGFRWAIPEYCGFKGRAIYMDADVLVLCDLAELWNHPMAAGTMVVGKGGGQVARLCTCVWDCQEAKNHLPPLAQMKQDPDAHQKMMQVLQKNPQWVHYYQDTYNCVDGEGLDIKQIKILHYSDMGTQFSHAYSLPRLRDAGMSHWFDGDILPHPRQDLSALFDEYYQAAVDAGYRPENYAVRPFGVFPKASQVGYTGNGVTRQQQEEGSSKSWLSRSWKKMKSGLKGSKDDFSLDR</sequence>
<evidence type="ECO:0000313" key="2">
    <source>
        <dbReference type="EMBL" id="UOO92541.1"/>
    </source>
</evidence>
<feature type="region of interest" description="Disordered" evidence="1">
    <location>
        <begin position="270"/>
        <end position="307"/>
    </location>
</feature>
<evidence type="ECO:0000313" key="3">
    <source>
        <dbReference type="Proteomes" id="UP000832034"/>
    </source>
</evidence>
<dbReference type="SUPFAM" id="SSF53448">
    <property type="entry name" value="Nucleotide-diphospho-sugar transferases"/>
    <property type="match status" value="1"/>
</dbReference>
<reference evidence="2" key="1">
    <citation type="submission" date="2021-12" db="EMBL/GenBank/DDBJ databases">
        <authorList>
            <person name="Veyrier F.J."/>
        </authorList>
    </citation>
    <scope>NUCLEOTIDE SEQUENCE</scope>
    <source>
        <strain evidence="2">SAG 1488-6</strain>
    </source>
</reference>
<keyword evidence="3" id="KW-1185">Reference proteome</keyword>
<keyword evidence="2" id="KW-0808">Transferase</keyword>
<evidence type="ECO:0000256" key="1">
    <source>
        <dbReference type="SAM" id="MobiDB-lite"/>
    </source>
</evidence>
<dbReference type="GO" id="GO:0016740">
    <property type="term" value="F:transferase activity"/>
    <property type="evidence" value="ECO:0007669"/>
    <property type="project" value="UniProtKB-KW"/>
</dbReference>
<proteinExistence type="predicted"/>
<organism evidence="2 3">
    <name type="scientific">Vitreoscilla stercoraria</name>
    <dbReference type="NCBI Taxonomy" id="61"/>
    <lineage>
        <taxon>Bacteria</taxon>
        <taxon>Pseudomonadati</taxon>
        <taxon>Pseudomonadota</taxon>
        <taxon>Betaproteobacteria</taxon>
        <taxon>Neisseriales</taxon>
        <taxon>Neisseriaceae</taxon>
        <taxon>Vitreoscilla</taxon>
    </lineage>
</organism>